<dbReference type="InterPro" id="IPR001482">
    <property type="entry name" value="T2SS/T4SS_dom"/>
</dbReference>
<dbReference type="STRING" id="1121950.SAMN02745243_01994"/>
<dbReference type="Gene3D" id="3.40.50.300">
    <property type="entry name" value="P-loop containing nucleotide triphosphate hydrolases"/>
    <property type="match status" value="1"/>
</dbReference>
<dbReference type="Proteomes" id="UP000184301">
    <property type="component" value="Unassembled WGS sequence"/>
</dbReference>
<dbReference type="GO" id="GO:0016887">
    <property type="term" value="F:ATP hydrolysis activity"/>
    <property type="evidence" value="ECO:0007669"/>
    <property type="project" value="InterPro"/>
</dbReference>
<dbReference type="Gene3D" id="3.30.450.380">
    <property type="match status" value="1"/>
</dbReference>
<evidence type="ECO:0000256" key="1">
    <source>
        <dbReference type="ARBA" id="ARBA00006611"/>
    </source>
</evidence>
<accession>A0A1M6P387</accession>
<sequence length="294" mass="33547">MIQPEELHRRILREMDLTREIEDEDLMDLIYRILDEKSREEYLPLQEKIALGKELFNAFRKLDILQELIEDEEITEIMINGTQNIFLEKNGRLFESDKRFVSTGKLEDVIQQIVSESNRFVNESSPIVDARLKDGSRVNVVLNPVALNGPIVTIRKFPKESITMEQLIKWETISREVAEFLQIMVNARYNIFISGGTGSGKTTFLNALSHYIPKDERIITIEDNAELQIKGVPNLVRLEARNANVEGAGAITIQDIIKSALRMRPDRIIVGEVRGAEAIDMLQAMNTGHLVFPS</sequence>
<feature type="domain" description="Bacterial type II secretion system protein E" evidence="2">
    <location>
        <begin position="63"/>
        <end position="292"/>
    </location>
</feature>
<organism evidence="3 4">
    <name type="scientific">Hespellia stercorisuis DSM 15480</name>
    <dbReference type="NCBI Taxonomy" id="1121950"/>
    <lineage>
        <taxon>Bacteria</taxon>
        <taxon>Bacillati</taxon>
        <taxon>Bacillota</taxon>
        <taxon>Clostridia</taxon>
        <taxon>Lachnospirales</taxon>
        <taxon>Lachnospiraceae</taxon>
        <taxon>Hespellia</taxon>
    </lineage>
</organism>
<dbReference type="InterPro" id="IPR027417">
    <property type="entry name" value="P-loop_NTPase"/>
</dbReference>
<name>A0A1M6P387_9FIRM</name>
<protein>
    <submittedName>
        <fullName evidence="3">Pilus assembly protein CpaF</fullName>
    </submittedName>
</protein>
<dbReference type="PANTHER" id="PTHR30486:SF6">
    <property type="entry name" value="TYPE IV PILUS RETRACTATION ATPASE PILT"/>
    <property type="match status" value="1"/>
</dbReference>
<evidence type="ECO:0000259" key="2">
    <source>
        <dbReference type="Pfam" id="PF00437"/>
    </source>
</evidence>
<dbReference type="SUPFAM" id="SSF52540">
    <property type="entry name" value="P-loop containing nucleoside triphosphate hydrolases"/>
    <property type="match status" value="1"/>
</dbReference>
<evidence type="ECO:0000313" key="4">
    <source>
        <dbReference type="Proteomes" id="UP000184301"/>
    </source>
</evidence>
<dbReference type="InterPro" id="IPR050921">
    <property type="entry name" value="T4SS_GSP_E_ATPase"/>
</dbReference>
<keyword evidence="4" id="KW-1185">Reference proteome</keyword>
<gene>
    <name evidence="3" type="ORF">SAMN02745243_01994</name>
</gene>
<dbReference type="CDD" id="cd01130">
    <property type="entry name" value="VirB11-like_ATPase"/>
    <property type="match status" value="1"/>
</dbReference>
<proteinExistence type="inferred from homology"/>
<dbReference type="OrthoDB" id="9810761at2"/>
<dbReference type="AlphaFoldDB" id="A0A1M6P387"/>
<dbReference type="PANTHER" id="PTHR30486">
    <property type="entry name" value="TWITCHING MOTILITY PROTEIN PILT"/>
    <property type="match status" value="1"/>
</dbReference>
<comment type="similarity">
    <text evidence="1">Belongs to the GSP E family.</text>
</comment>
<evidence type="ECO:0000313" key="3">
    <source>
        <dbReference type="EMBL" id="SHK02342.1"/>
    </source>
</evidence>
<reference evidence="3 4" key="1">
    <citation type="submission" date="2016-11" db="EMBL/GenBank/DDBJ databases">
        <authorList>
            <person name="Jaros S."/>
            <person name="Januszkiewicz K."/>
            <person name="Wedrychowicz H."/>
        </authorList>
    </citation>
    <scope>NUCLEOTIDE SEQUENCE [LARGE SCALE GENOMIC DNA]</scope>
    <source>
        <strain evidence="3 4">DSM 15480</strain>
    </source>
</reference>
<dbReference type="Pfam" id="PF00437">
    <property type="entry name" value="T2SSE"/>
    <property type="match status" value="1"/>
</dbReference>
<dbReference type="EMBL" id="FQZY01000026">
    <property type="protein sequence ID" value="SHK02342.1"/>
    <property type="molecule type" value="Genomic_DNA"/>
</dbReference>